<evidence type="ECO:0000256" key="1">
    <source>
        <dbReference type="SAM" id="Phobius"/>
    </source>
</evidence>
<sequence>MSITVVIIGNGTVINTASVTVDQNNTNNDNGTDNSTFDVNFTKDNVDFDVVVPGGSVGDTIDIVLNLTDGDGNPVNTVSNVTLDGVNYVDIEFIDGIATIHYNITEVKDNITVGFVGNNEYNGNESIFDVSFTKGGVGDTIDIVLNLTDDNVRNNDISDYDNNFDDGDTNNNTDYNTDLEGNNFVNFNNNNKNTDVPNNLNAKNSTTNAGMKTTGIPLIAIIIILSLFGLISFKRKE</sequence>
<dbReference type="Proteomes" id="UP000077066">
    <property type="component" value="Unassembled WGS sequence"/>
</dbReference>
<accession>A0A166ECQ4</accession>
<feature type="transmembrane region" description="Helical" evidence="1">
    <location>
        <begin position="215"/>
        <end position="233"/>
    </location>
</feature>
<keyword evidence="1" id="KW-0472">Membrane</keyword>
<dbReference type="AlphaFoldDB" id="A0A166ECQ4"/>
<keyword evidence="1" id="KW-1133">Transmembrane helix</keyword>
<reference evidence="2 3" key="1">
    <citation type="submission" date="2016-04" db="EMBL/GenBank/DDBJ databases">
        <title>Genome sequence of Methanobrevibacter filiformis DSM 11501.</title>
        <authorList>
            <person name="Poehlein A."/>
            <person name="Seedorf H."/>
            <person name="Daniel R."/>
        </authorList>
    </citation>
    <scope>NUCLEOTIDE SEQUENCE [LARGE SCALE GENOMIC DNA]</scope>
    <source>
        <strain evidence="2 3">DSM 11501</strain>
    </source>
</reference>
<comment type="caution">
    <text evidence="2">The sequence shown here is derived from an EMBL/GenBank/DDBJ whole genome shotgun (WGS) entry which is preliminary data.</text>
</comment>
<dbReference type="EMBL" id="LWMT01000069">
    <property type="protein sequence ID" value="KZX16511.1"/>
    <property type="molecule type" value="Genomic_DNA"/>
</dbReference>
<dbReference type="PATRIC" id="fig|55758.3.peg.567"/>
<gene>
    <name evidence="2" type="ORF">MBFIL_05110</name>
</gene>
<proteinExistence type="predicted"/>
<name>A0A166ECQ4_9EURY</name>
<evidence type="ECO:0000313" key="3">
    <source>
        <dbReference type="Proteomes" id="UP000077066"/>
    </source>
</evidence>
<keyword evidence="1" id="KW-0812">Transmembrane</keyword>
<keyword evidence="3" id="KW-1185">Reference proteome</keyword>
<organism evidence="2 3">
    <name type="scientific">Methanobrevibacter filiformis</name>
    <dbReference type="NCBI Taxonomy" id="55758"/>
    <lineage>
        <taxon>Archaea</taxon>
        <taxon>Methanobacteriati</taxon>
        <taxon>Methanobacteriota</taxon>
        <taxon>Methanomada group</taxon>
        <taxon>Methanobacteria</taxon>
        <taxon>Methanobacteriales</taxon>
        <taxon>Methanobacteriaceae</taxon>
        <taxon>Methanobrevibacter</taxon>
    </lineage>
</organism>
<evidence type="ECO:0000313" key="2">
    <source>
        <dbReference type="EMBL" id="KZX16511.1"/>
    </source>
</evidence>
<protein>
    <submittedName>
        <fullName evidence="2">Uncharacterized protein</fullName>
    </submittedName>
</protein>